<dbReference type="InterPro" id="IPR052710">
    <property type="entry name" value="CAAX_protease"/>
</dbReference>
<evidence type="ECO:0000256" key="1">
    <source>
        <dbReference type="ARBA" id="ARBA00009067"/>
    </source>
</evidence>
<feature type="transmembrane region" description="Helical" evidence="2">
    <location>
        <begin position="206"/>
        <end position="227"/>
    </location>
</feature>
<dbReference type="Pfam" id="PF02517">
    <property type="entry name" value="Rce1-like"/>
    <property type="match status" value="1"/>
</dbReference>
<feature type="transmembrane region" description="Helical" evidence="2">
    <location>
        <begin position="125"/>
        <end position="146"/>
    </location>
</feature>
<keyword evidence="2" id="KW-0812">Transmembrane</keyword>
<keyword evidence="5" id="KW-1185">Reference proteome</keyword>
<dbReference type="Proteomes" id="UP001370590">
    <property type="component" value="Unassembled WGS sequence"/>
</dbReference>
<keyword evidence="2" id="KW-1133">Transmembrane helix</keyword>
<feature type="domain" description="CAAX prenyl protease 2/Lysostaphin resistance protein A-like" evidence="3">
    <location>
        <begin position="128"/>
        <end position="217"/>
    </location>
</feature>
<gene>
    <name evidence="4" type="ORF">R4146_01485</name>
</gene>
<evidence type="ECO:0000313" key="5">
    <source>
        <dbReference type="Proteomes" id="UP001370590"/>
    </source>
</evidence>
<name>A0ABU8SIX4_9LACO</name>
<protein>
    <submittedName>
        <fullName evidence="4">Type II CAAX endopeptidase family protein</fullName>
    </submittedName>
</protein>
<feature type="transmembrane region" description="Helical" evidence="2">
    <location>
        <begin position="12"/>
        <end position="34"/>
    </location>
</feature>
<keyword evidence="2" id="KW-0472">Membrane</keyword>
<evidence type="ECO:0000256" key="2">
    <source>
        <dbReference type="SAM" id="Phobius"/>
    </source>
</evidence>
<feature type="transmembrane region" description="Helical" evidence="2">
    <location>
        <begin position="83"/>
        <end position="105"/>
    </location>
</feature>
<dbReference type="PANTHER" id="PTHR36435:SF1">
    <property type="entry name" value="CAAX AMINO TERMINAL PROTEASE FAMILY PROTEIN"/>
    <property type="match status" value="1"/>
</dbReference>
<dbReference type="EMBL" id="JAWMWH010000001">
    <property type="protein sequence ID" value="MEJ6399861.1"/>
    <property type="molecule type" value="Genomic_DNA"/>
</dbReference>
<feature type="transmembrane region" description="Helical" evidence="2">
    <location>
        <begin position="181"/>
        <end position="199"/>
    </location>
</feature>
<accession>A0ABU8SIX4</accession>
<dbReference type="RefSeq" id="WP_339959697.1">
    <property type="nucleotide sequence ID" value="NZ_JAWMWH010000001.1"/>
</dbReference>
<organism evidence="4 5">
    <name type="scientific">Nicoliella lavandulae</name>
    <dbReference type="NCBI Taxonomy" id="3082954"/>
    <lineage>
        <taxon>Bacteria</taxon>
        <taxon>Bacillati</taxon>
        <taxon>Bacillota</taxon>
        <taxon>Bacilli</taxon>
        <taxon>Lactobacillales</taxon>
        <taxon>Lactobacillaceae</taxon>
        <taxon>Nicoliella</taxon>
    </lineage>
</organism>
<proteinExistence type="inferred from homology"/>
<feature type="transmembrane region" description="Helical" evidence="2">
    <location>
        <begin position="40"/>
        <end position="62"/>
    </location>
</feature>
<dbReference type="PANTHER" id="PTHR36435">
    <property type="entry name" value="SLR1288 PROTEIN"/>
    <property type="match status" value="1"/>
</dbReference>
<reference evidence="4 5" key="1">
    <citation type="submission" date="2023-10" db="EMBL/GenBank/DDBJ databases">
        <title>Nicoliella lavandulae sp. nov. isolated from Lavandula angustifolia flowers.</title>
        <authorList>
            <person name="Alcantara C."/>
            <person name="Zuniga M."/>
            <person name="Landete J.M."/>
            <person name="Monedero V."/>
        </authorList>
    </citation>
    <scope>NUCLEOTIDE SEQUENCE [LARGE SCALE GENOMIC DNA]</scope>
    <source>
        <strain evidence="4 5">Es01</strain>
    </source>
</reference>
<evidence type="ECO:0000259" key="3">
    <source>
        <dbReference type="Pfam" id="PF02517"/>
    </source>
</evidence>
<evidence type="ECO:0000313" key="4">
    <source>
        <dbReference type="EMBL" id="MEJ6399861.1"/>
    </source>
</evidence>
<dbReference type="InterPro" id="IPR003675">
    <property type="entry name" value="Rce1/LyrA-like_dom"/>
</dbReference>
<comment type="similarity">
    <text evidence="1">Belongs to the UPF0177 family.</text>
</comment>
<comment type="caution">
    <text evidence="4">The sequence shown here is derived from an EMBL/GenBank/DDBJ whole genome shotgun (WGS) entry which is preliminary data.</text>
</comment>
<sequence length="229" mass="25763">MKKHLTFGEYFSRAVLFAVLYLWVGAAQLPMLHIKTSNPLLVNLGWVLVYFVSYAGLIAVLMNRYRYYHQAPLTKLTSDNMGLVGIAYVIFMAFQVIMLMLLQVIYHQGQSENNVVIQKLATSNSIVLCVMLVGIIILSPIVEELLFRGFIVDGFFKGSRVIWPMLVSGFIFSSGHLNSNIISFLIYAVMGALLVYLYHRTGNIKASIAFHILNNLVASFGLIQLFLTK</sequence>